<dbReference type="SMART" id="SM00848">
    <property type="entry name" value="Inhibitor_I29"/>
    <property type="match status" value="1"/>
</dbReference>
<organism evidence="10 11">
    <name type="scientific">Phyllotreta striolata</name>
    <name type="common">Striped flea beetle</name>
    <name type="synonym">Crioceris striolata</name>
    <dbReference type="NCBI Taxonomy" id="444603"/>
    <lineage>
        <taxon>Eukaryota</taxon>
        <taxon>Metazoa</taxon>
        <taxon>Ecdysozoa</taxon>
        <taxon>Arthropoda</taxon>
        <taxon>Hexapoda</taxon>
        <taxon>Insecta</taxon>
        <taxon>Pterygota</taxon>
        <taxon>Neoptera</taxon>
        <taxon>Endopterygota</taxon>
        <taxon>Coleoptera</taxon>
        <taxon>Polyphaga</taxon>
        <taxon>Cucujiformia</taxon>
        <taxon>Chrysomeloidea</taxon>
        <taxon>Chrysomelidae</taxon>
        <taxon>Galerucinae</taxon>
        <taxon>Alticini</taxon>
        <taxon>Phyllotreta</taxon>
    </lineage>
</organism>
<feature type="domain" description="Cathepsin propeptide inhibitor" evidence="9">
    <location>
        <begin position="21"/>
        <end position="80"/>
    </location>
</feature>
<dbReference type="Pfam" id="PF00112">
    <property type="entry name" value="Peptidase_C1"/>
    <property type="match status" value="1"/>
</dbReference>
<evidence type="ECO:0000256" key="1">
    <source>
        <dbReference type="ARBA" id="ARBA00008455"/>
    </source>
</evidence>
<dbReference type="InterPro" id="IPR000668">
    <property type="entry name" value="Peptidase_C1A_C"/>
</dbReference>
<dbReference type="SMART" id="SM00645">
    <property type="entry name" value="Pept_C1"/>
    <property type="match status" value="1"/>
</dbReference>
<keyword evidence="6" id="KW-1015">Disulfide bond</keyword>
<keyword evidence="5" id="KW-0865">Zymogen</keyword>
<protein>
    <submittedName>
        <fullName evidence="10">Uncharacterized protein</fullName>
    </submittedName>
</protein>
<dbReference type="GO" id="GO:0006508">
    <property type="term" value="P:proteolysis"/>
    <property type="evidence" value="ECO:0007669"/>
    <property type="project" value="UniProtKB-KW"/>
</dbReference>
<keyword evidence="7" id="KW-0732">Signal</keyword>
<evidence type="ECO:0000313" key="11">
    <source>
        <dbReference type="Proteomes" id="UP001153712"/>
    </source>
</evidence>
<dbReference type="InterPro" id="IPR039417">
    <property type="entry name" value="Peptidase_C1A_papain-like"/>
</dbReference>
<keyword evidence="3" id="KW-0378">Hydrolase</keyword>
<dbReference type="AlphaFoldDB" id="A0A9N9TKN5"/>
<keyword evidence="2" id="KW-0645">Protease</keyword>
<dbReference type="PRINTS" id="PR00705">
    <property type="entry name" value="PAPAIN"/>
</dbReference>
<dbReference type="Gene3D" id="3.90.70.10">
    <property type="entry name" value="Cysteine proteinases"/>
    <property type="match status" value="1"/>
</dbReference>
<evidence type="ECO:0000256" key="3">
    <source>
        <dbReference type="ARBA" id="ARBA00022801"/>
    </source>
</evidence>
<dbReference type="InterPro" id="IPR000169">
    <property type="entry name" value="Pept_cys_AS"/>
</dbReference>
<evidence type="ECO:0000256" key="2">
    <source>
        <dbReference type="ARBA" id="ARBA00022670"/>
    </source>
</evidence>
<feature type="domain" description="Peptidase C1A papain C-terminal" evidence="8">
    <location>
        <begin position="111"/>
        <end position="328"/>
    </location>
</feature>
<dbReference type="GO" id="GO:0008234">
    <property type="term" value="F:cysteine-type peptidase activity"/>
    <property type="evidence" value="ECO:0007669"/>
    <property type="project" value="UniProtKB-KW"/>
</dbReference>
<dbReference type="PROSITE" id="PS00139">
    <property type="entry name" value="THIOL_PROTEASE_CYS"/>
    <property type="match status" value="1"/>
</dbReference>
<dbReference type="SUPFAM" id="SSF54001">
    <property type="entry name" value="Cysteine proteinases"/>
    <property type="match status" value="1"/>
</dbReference>
<evidence type="ECO:0000256" key="4">
    <source>
        <dbReference type="ARBA" id="ARBA00022807"/>
    </source>
</evidence>
<dbReference type="InterPro" id="IPR013128">
    <property type="entry name" value="Peptidase_C1A"/>
</dbReference>
<dbReference type="PROSITE" id="PS00640">
    <property type="entry name" value="THIOL_PROTEASE_ASN"/>
    <property type="match status" value="1"/>
</dbReference>
<evidence type="ECO:0000313" key="10">
    <source>
        <dbReference type="EMBL" id="CAG9855679.1"/>
    </source>
</evidence>
<comment type="similarity">
    <text evidence="1">Belongs to the peptidase C1 family.</text>
</comment>
<evidence type="ECO:0000256" key="6">
    <source>
        <dbReference type="ARBA" id="ARBA00023157"/>
    </source>
</evidence>
<feature type="signal peptide" evidence="7">
    <location>
        <begin position="1"/>
        <end position="16"/>
    </location>
</feature>
<dbReference type="PROSITE" id="PS00639">
    <property type="entry name" value="THIOL_PROTEASE_HIS"/>
    <property type="match status" value="1"/>
</dbReference>
<dbReference type="Pfam" id="PF08246">
    <property type="entry name" value="Inhibitor_I29"/>
    <property type="match status" value="1"/>
</dbReference>
<dbReference type="CDD" id="cd02248">
    <property type="entry name" value="Peptidase_C1A"/>
    <property type="match status" value="1"/>
</dbReference>
<name>A0A9N9TKN5_PHYSR</name>
<evidence type="ECO:0000256" key="5">
    <source>
        <dbReference type="ARBA" id="ARBA00023145"/>
    </source>
</evidence>
<sequence length="331" mass="37962">MFSVFFYYLLSFLVDSDKQQWNAFKTEFNKSYDSIDDARRFNIFKENINNIQNHNIKFKNGEVTYEQDINRFADLTDDEFTAYYGLYNRSVPIKYYRNATINEPKSSDNSTDDFLDWRISGGITPPKDQGQCGSCYVFSAMANIEYHQFLETGQLISFSEQYVIDCFNSFYKGANNNSCGGGFPVNVFIFAYSHGIHLESNYPYVGKQNACQNISEPASNVSYSELEIVMGSDETIKEGLKQHGPLTTCFAVSADWRFYKSGVWYHDECAQASNHCVLVVGYGSENGNDYWLIKNSWGPDWGDNGYIKIARNVHENYCGFKSGLYLIDENE</sequence>
<dbReference type="InterPro" id="IPR013201">
    <property type="entry name" value="Prot_inhib_I29"/>
</dbReference>
<keyword evidence="4" id="KW-0788">Thiol protease</keyword>
<dbReference type="FunFam" id="3.90.70.10:FF:000332">
    <property type="entry name" value="Cathepsin L1"/>
    <property type="match status" value="1"/>
</dbReference>
<dbReference type="OrthoDB" id="10253408at2759"/>
<accession>A0A9N9TKN5</accession>
<evidence type="ECO:0000256" key="7">
    <source>
        <dbReference type="SAM" id="SignalP"/>
    </source>
</evidence>
<feature type="chain" id="PRO_5040301895" evidence="7">
    <location>
        <begin position="17"/>
        <end position="331"/>
    </location>
</feature>
<evidence type="ECO:0000259" key="8">
    <source>
        <dbReference type="SMART" id="SM00645"/>
    </source>
</evidence>
<reference evidence="10" key="1">
    <citation type="submission" date="2022-01" db="EMBL/GenBank/DDBJ databases">
        <authorList>
            <person name="King R."/>
        </authorList>
    </citation>
    <scope>NUCLEOTIDE SEQUENCE</scope>
</reference>
<evidence type="ECO:0000259" key="9">
    <source>
        <dbReference type="SMART" id="SM00848"/>
    </source>
</evidence>
<dbReference type="InterPro" id="IPR025661">
    <property type="entry name" value="Pept_asp_AS"/>
</dbReference>
<keyword evidence="11" id="KW-1185">Reference proteome</keyword>
<dbReference type="PANTHER" id="PTHR12411">
    <property type="entry name" value="CYSTEINE PROTEASE FAMILY C1-RELATED"/>
    <property type="match status" value="1"/>
</dbReference>
<dbReference type="InterPro" id="IPR025660">
    <property type="entry name" value="Pept_his_AS"/>
</dbReference>
<gene>
    <name evidence="10" type="ORF">PHYEVI_LOCUS2125</name>
</gene>
<proteinExistence type="inferred from homology"/>
<dbReference type="Proteomes" id="UP001153712">
    <property type="component" value="Chromosome 11"/>
</dbReference>
<dbReference type="EMBL" id="OU900104">
    <property type="protein sequence ID" value="CAG9855679.1"/>
    <property type="molecule type" value="Genomic_DNA"/>
</dbReference>
<dbReference type="InterPro" id="IPR038765">
    <property type="entry name" value="Papain-like_cys_pep_sf"/>
</dbReference>